<dbReference type="EMBL" id="JACMSC010000005">
    <property type="protein sequence ID" value="KAG6520761.1"/>
    <property type="molecule type" value="Genomic_DNA"/>
</dbReference>
<organism evidence="7 8">
    <name type="scientific">Zingiber officinale</name>
    <name type="common">Ginger</name>
    <name type="synonym">Amomum zingiber</name>
    <dbReference type="NCBI Taxonomy" id="94328"/>
    <lineage>
        <taxon>Eukaryota</taxon>
        <taxon>Viridiplantae</taxon>
        <taxon>Streptophyta</taxon>
        <taxon>Embryophyta</taxon>
        <taxon>Tracheophyta</taxon>
        <taxon>Spermatophyta</taxon>
        <taxon>Magnoliopsida</taxon>
        <taxon>Liliopsida</taxon>
        <taxon>Zingiberales</taxon>
        <taxon>Zingiberaceae</taxon>
        <taxon>Zingiber</taxon>
    </lineage>
</organism>
<keyword evidence="5" id="KW-0067">ATP-binding</keyword>
<dbReference type="SUPFAM" id="SSF56112">
    <property type="entry name" value="Protein kinase-like (PK-like)"/>
    <property type="match status" value="1"/>
</dbReference>
<keyword evidence="8" id="KW-1185">Reference proteome</keyword>
<dbReference type="Proteomes" id="UP000734854">
    <property type="component" value="Unassembled WGS sequence"/>
</dbReference>
<reference evidence="7 8" key="1">
    <citation type="submission" date="2020-08" db="EMBL/GenBank/DDBJ databases">
        <title>Plant Genome Project.</title>
        <authorList>
            <person name="Zhang R.-G."/>
        </authorList>
    </citation>
    <scope>NUCLEOTIDE SEQUENCE [LARGE SCALE GENOMIC DNA]</scope>
    <source>
        <tissue evidence="7">Rhizome</tissue>
    </source>
</reference>
<gene>
    <name evidence="7" type="ORF">ZIOFF_017821</name>
</gene>
<keyword evidence="4" id="KW-0418">Kinase</keyword>
<evidence type="ECO:0000256" key="2">
    <source>
        <dbReference type="ARBA" id="ARBA00022679"/>
    </source>
</evidence>
<evidence type="ECO:0000259" key="6">
    <source>
        <dbReference type="Pfam" id="PF07714"/>
    </source>
</evidence>
<dbReference type="Gene3D" id="3.30.200.20">
    <property type="entry name" value="Phosphorylase Kinase, domain 1"/>
    <property type="match status" value="1"/>
</dbReference>
<keyword evidence="3" id="KW-0547">Nucleotide-binding</keyword>
<evidence type="ECO:0000256" key="4">
    <source>
        <dbReference type="ARBA" id="ARBA00022777"/>
    </source>
</evidence>
<dbReference type="InterPro" id="IPR001245">
    <property type="entry name" value="Ser-Thr/Tyr_kinase_cat_dom"/>
</dbReference>
<dbReference type="AlphaFoldDB" id="A0A8J5HV47"/>
<name>A0A8J5HV47_ZINOF</name>
<dbReference type="InterPro" id="IPR011009">
    <property type="entry name" value="Kinase-like_dom_sf"/>
</dbReference>
<evidence type="ECO:0000313" key="8">
    <source>
        <dbReference type="Proteomes" id="UP000734854"/>
    </source>
</evidence>
<sequence length="82" mass="9005">MMPVLLPLLSQAAETIKSGTAFDGQDIAVKRLSRSSGQGIEEFRNEEKLISKLQHRNLVSLLGCCIHEHEKVVSTNTCPTKA</sequence>
<dbReference type="PANTHER" id="PTHR27002">
    <property type="entry name" value="RECEPTOR-LIKE SERINE/THREONINE-PROTEIN KINASE SD1-8"/>
    <property type="match status" value="1"/>
</dbReference>
<keyword evidence="2" id="KW-0808">Transferase</keyword>
<proteinExistence type="predicted"/>
<evidence type="ECO:0000313" key="7">
    <source>
        <dbReference type="EMBL" id="KAG6520761.1"/>
    </source>
</evidence>
<dbReference type="GO" id="GO:0005524">
    <property type="term" value="F:ATP binding"/>
    <property type="evidence" value="ECO:0007669"/>
    <property type="project" value="UniProtKB-KW"/>
</dbReference>
<keyword evidence="1" id="KW-0723">Serine/threonine-protein kinase</keyword>
<dbReference type="Pfam" id="PF07714">
    <property type="entry name" value="PK_Tyr_Ser-Thr"/>
    <property type="match status" value="1"/>
</dbReference>
<evidence type="ECO:0000256" key="5">
    <source>
        <dbReference type="ARBA" id="ARBA00022840"/>
    </source>
</evidence>
<dbReference type="PANTHER" id="PTHR27002:SF181">
    <property type="entry name" value="RECEPTOR-LIKE SERINE_THREONINE-PROTEIN KINASE"/>
    <property type="match status" value="1"/>
</dbReference>
<accession>A0A8J5HV47</accession>
<dbReference type="GO" id="GO:0004674">
    <property type="term" value="F:protein serine/threonine kinase activity"/>
    <property type="evidence" value="ECO:0007669"/>
    <property type="project" value="UniProtKB-KW"/>
</dbReference>
<dbReference type="GO" id="GO:0005886">
    <property type="term" value="C:plasma membrane"/>
    <property type="evidence" value="ECO:0007669"/>
    <property type="project" value="TreeGrafter"/>
</dbReference>
<evidence type="ECO:0000256" key="3">
    <source>
        <dbReference type="ARBA" id="ARBA00022741"/>
    </source>
</evidence>
<feature type="domain" description="Serine-threonine/tyrosine-protein kinase catalytic" evidence="6">
    <location>
        <begin position="23"/>
        <end position="78"/>
    </location>
</feature>
<comment type="caution">
    <text evidence="7">The sequence shown here is derived from an EMBL/GenBank/DDBJ whole genome shotgun (WGS) entry which is preliminary data.</text>
</comment>
<evidence type="ECO:0000256" key="1">
    <source>
        <dbReference type="ARBA" id="ARBA00022527"/>
    </source>
</evidence>
<protein>
    <recommendedName>
        <fullName evidence="6">Serine-threonine/tyrosine-protein kinase catalytic domain-containing protein</fullName>
    </recommendedName>
</protein>